<dbReference type="InterPro" id="IPR004089">
    <property type="entry name" value="MCPsignal_dom"/>
</dbReference>
<dbReference type="SUPFAM" id="SSF58104">
    <property type="entry name" value="Methyl-accepting chemotaxis protein (MCP) signaling domain"/>
    <property type="match status" value="1"/>
</dbReference>
<dbReference type="Gene3D" id="6.10.340.10">
    <property type="match status" value="1"/>
</dbReference>
<evidence type="ECO:0000256" key="7">
    <source>
        <dbReference type="ARBA" id="ARBA00029447"/>
    </source>
</evidence>
<dbReference type="Pfam" id="PF00672">
    <property type="entry name" value="HAMP"/>
    <property type="match status" value="1"/>
</dbReference>
<feature type="domain" description="HAMP" evidence="11">
    <location>
        <begin position="321"/>
        <end position="373"/>
    </location>
</feature>
<dbReference type="CDD" id="cd11386">
    <property type="entry name" value="MCP_signal"/>
    <property type="match status" value="1"/>
</dbReference>
<dbReference type="SUPFAM" id="SSF103190">
    <property type="entry name" value="Sensory domain-like"/>
    <property type="match status" value="1"/>
</dbReference>
<dbReference type="EMBL" id="CP113524">
    <property type="protein sequence ID" value="WAJ23778.1"/>
    <property type="molecule type" value="Genomic_DNA"/>
</dbReference>
<evidence type="ECO:0000259" key="11">
    <source>
        <dbReference type="PROSITE" id="PS50885"/>
    </source>
</evidence>
<comment type="similarity">
    <text evidence="7">Belongs to the methyl-accepting chemotaxis (MCP) protein family.</text>
</comment>
<feature type="transmembrane region" description="Helical" evidence="9">
    <location>
        <begin position="297"/>
        <end position="320"/>
    </location>
</feature>
<evidence type="ECO:0000256" key="1">
    <source>
        <dbReference type="ARBA" id="ARBA00004651"/>
    </source>
</evidence>
<keyword evidence="5 9" id="KW-1133">Transmembrane helix</keyword>
<keyword evidence="3" id="KW-0145">Chemotaxis</keyword>
<keyword evidence="8" id="KW-0807">Transducer</keyword>
<evidence type="ECO:0000313" key="13">
    <source>
        <dbReference type="Proteomes" id="UP001163115"/>
    </source>
</evidence>
<dbReference type="PANTHER" id="PTHR43531:SF11">
    <property type="entry name" value="METHYL-ACCEPTING CHEMOTAXIS PROTEIN 3"/>
    <property type="match status" value="1"/>
</dbReference>
<feature type="domain" description="Methyl-accepting transducer" evidence="10">
    <location>
        <begin position="426"/>
        <end position="655"/>
    </location>
</feature>
<dbReference type="InterPro" id="IPR003660">
    <property type="entry name" value="HAMP_dom"/>
</dbReference>
<gene>
    <name evidence="12" type="ORF">OW255_19845</name>
</gene>
<evidence type="ECO:0000256" key="2">
    <source>
        <dbReference type="ARBA" id="ARBA00022475"/>
    </source>
</evidence>
<evidence type="ECO:0000259" key="10">
    <source>
        <dbReference type="PROSITE" id="PS50111"/>
    </source>
</evidence>
<dbReference type="SMART" id="SM00304">
    <property type="entry name" value="HAMP"/>
    <property type="match status" value="2"/>
</dbReference>
<sequence length="671" mass="72203">MKKRLKTHIFTKMLLGISVPVILIFVLSGIIIADRVGKSMEDQSFQTLDAASLAAANQVESFLSYYMAEMKSASASQQAEEYLLKATGNVRMPDSEGYPQMRATLDKIQAADKENILAAWIADVDLSQVTQSDDFTSADGWDITSRPWFKATKMDQPVLTEPYIDASTGLTIISAVSGVFKQGSKEALGVMGLDIQLAHLNDIMASYKVGTKGSVILTTESGLIVYHPNKDLIQKNISEIDISQNIKDAFAKKEIGNFNYTMDQVSYSGSIKNAGNTGWIVLSNIPRSELLSQKNELITAVGSVFVLSALVLVSLIFLVAKGISRPLGKLSAAAEKIANGNLDVEVNVKSNDEIGLVAESLSNTSGQLKNYVNYINEISSVLNQIAERNLVFQLQYDYKGDFEKIKNSMLKIRSTLTRTMEQITVTSDQVAYGSQNISESSKSLADGASQQAASVEELASTINEISMKIEENARDSAGANEQAMEAAGELEISNQHMEELVHAMSDITESSNEISRIIKDIEGIAFQTNILALNAAVEAARAGEAGKGFAVVADEVRNLASRSASAAKDTADLIDGAIRAVLKGTTLADQAAKSVTSAVDTTRQVTDMIGRISQASVEQSEAIRQVTIGVDQISGVVQTNSANAEEGAAASEDLYGHASRLKELVNEFKVN</sequence>
<dbReference type="RefSeq" id="WP_268115119.1">
    <property type="nucleotide sequence ID" value="NZ_CP113524.1"/>
</dbReference>
<dbReference type="PROSITE" id="PS50885">
    <property type="entry name" value="HAMP"/>
    <property type="match status" value="1"/>
</dbReference>
<accession>A0ABY7ADA1</accession>
<reference evidence="12" key="1">
    <citation type="submission" date="2022-11" db="EMBL/GenBank/DDBJ databases">
        <title>Lacrimispora xylanolytica sy1, complete genome.</title>
        <authorList>
            <person name="Choi S."/>
        </authorList>
    </citation>
    <scope>NUCLEOTIDE SEQUENCE</scope>
    <source>
        <strain evidence="12">Sy1</strain>
    </source>
</reference>
<evidence type="ECO:0000256" key="3">
    <source>
        <dbReference type="ARBA" id="ARBA00022500"/>
    </source>
</evidence>
<organism evidence="12 13">
    <name type="scientific">Lacrimispora xylanolytica</name>
    <dbReference type="NCBI Taxonomy" id="29375"/>
    <lineage>
        <taxon>Bacteria</taxon>
        <taxon>Bacillati</taxon>
        <taxon>Bacillota</taxon>
        <taxon>Clostridia</taxon>
        <taxon>Lachnospirales</taxon>
        <taxon>Lachnospiraceae</taxon>
        <taxon>Lacrimispora</taxon>
    </lineage>
</organism>
<dbReference type="CDD" id="cd06225">
    <property type="entry name" value="HAMP"/>
    <property type="match status" value="1"/>
</dbReference>
<name>A0ABY7ADA1_9FIRM</name>
<dbReference type="CDD" id="cd12912">
    <property type="entry name" value="PDC2_MCP_like"/>
    <property type="match status" value="1"/>
</dbReference>
<protein>
    <submittedName>
        <fullName evidence="12">Methyl-accepting chemotaxis protein</fullName>
    </submittedName>
</protein>
<dbReference type="Pfam" id="PF02743">
    <property type="entry name" value="dCache_1"/>
    <property type="match status" value="1"/>
</dbReference>
<keyword evidence="2" id="KW-1003">Cell membrane</keyword>
<dbReference type="Gene3D" id="3.30.450.20">
    <property type="entry name" value="PAS domain"/>
    <property type="match status" value="2"/>
</dbReference>
<evidence type="ECO:0000256" key="9">
    <source>
        <dbReference type="SAM" id="Phobius"/>
    </source>
</evidence>
<dbReference type="Proteomes" id="UP001163115">
    <property type="component" value="Chromosome"/>
</dbReference>
<dbReference type="Pfam" id="PF00015">
    <property type="entry name" value="MCPsignal"/>
    <property type="match status" value="1"/>
</dbReference>
<keyword evidence="4 9" id="KW-0812">Transmembrane</keyword>
<evidence type="ECO:0000256" key="4">
    <source>
        <dbReference type="ARBA" id="ARBA00022692"/>
    </source>
</evidence>
<dbReference type="Gene3D" id="1.10.287.950">
    <property type="entry name" value="Methyl-accepting chemotaxis protein"/>
    <property type="match status" value="1"/>
</dbReference>
<evidence type="ECO:0000256" key="8">
    <source>
        <dbReference type="PROSITE-ProRule" id="PRU00284"/>
    </source>
</evidence>
<keyword evidence="13" id="KW-1185">Reference proteome</keyword>
<dbReference type="InterPro" id="IPR033479">
    <property type="entry name" value="dCache_1"/>
</dbReference>
<evidence type="ECO:0000256" key="6">
    <source>
        <dbReference type="ARBA" id="ARBA00023136"/>
    </source>
</evidence>
<dbReference type="InterPro" id="IPR029151">
    <property type="entry name" value="Sensor-like_sf"/>
</dbReference>
<dbReference type="InterPro" id="IPR051310">
    <property type="entry name" value="MCP_chemotaxis"/>
</dbReference>
<evidence type="ECO:0000313" key="12">
    <source>
        <dbReference type="EMBL" id="WAJ23778.1"/>
    </source>
</evidence>
<dbReference type="SMART" id="SM00283">
    <property type="entry name" value="MA"/>
    <property type="match status" value="1"/>
</dbReference>
<proteinExistence type="inferred from homology"/>
<evidence type="ECO:0000256" key="5">
    <source>
        <dbReference type="ARBA" id="ARBA00022989"/>
    </source>
</evidence>
<dbReference type="PANTHER" id="PTHR43531">
    <property type="entry name" value="PROTEIN ICFG"/>
    <property type="match status" value="1"/>
</dbReference>
<keyword evidence="6 9" id="KW-0472">Membrane</keyword>
<dbReference type="PROSITE" id="PS50111">
    <property type="entry name" value="CHEMOTAXIS_TRANSDUC_2"/>
    <property type="match status" value="1"/>
</dbReference>
<comment type="subcellular location">
    <subcellularLocation>
        <location evidence="1">Cell membrane</location>
        <topology evidence="1">Multi-pass membrane protein</topology>
    </subcellularLocation>
</comment>